<dbReference type="PANTHER" id="PTHR16301:SF25">
    <property type="entry name" value="PROTEIN IMPACT"/>
    <property type="match status" value="1"/>
</dbReference>
<evidence type="ECO:0000256" key="3">
    <source>
        <dbReference type="ARBA" id="ARBA00022490"/>
    </source>
</evidence>
<dbReference type="SUPFAM" id="SSF54211">
    <property type="entry name" value="Ribosomal protein S5 domain 2-like"/>
    <property type="match status" value="1"/>
</dbReference>
<feature type="compositionally biased region" description="Basic and acidic residues" evidence="7">
    <location>
        <begin position="289"/>
        <end position="301"/>
    </location>
</feature>
<dbReference type="PROSITE" id="PS00910">
    <property type="entry name" value="UPF0029"/>
    <property type="match status" value="1"/>
</dbReference>
<dbReference type="Proteomes" id="UP001152795">
    <property type="component" value="Unassembled WGS sequence"/>
</dbReference>
<keyword evidence="9" id="KW-1185">Reference proteome</keyword>
<dbReference type="Gene3D" id="3.30.230.30">
    <property type="entry name" value="Impact, N-terminal domain"/>
    <property type="match status" value="1"/>
</dbReference>
<dbReference type="GO" id="GO:0005737">
    <property type="term" value="C:cytoplasm"/>
    <property type="evidence" value="ECO:0007669"/>
    <property type="project" value="UniProtKB-SubCell"/>
</dbReference>
<dbReference type="Gene3D" id="3.10.110.10">
    <property type="entry name" value="Ubiquitin Conjugating Enzyme"/>
    <property type="match status" value="1"/>
</dbReference>
<dbReference type="InterPro" id="IPR023582">
    <property type="entry name" value="Impact"/>
</dbReference>
<evidence type="ECO:0000256" key="1">
    <source>
        <dbReference type="ARBA" id="ARBA00004496"/>
    </source>
</evidence>
<dbReference type="OrthoDB" id="69641at2759"/>
<dbReference type="GO" id="GO:0140469">
    <property type="term" value="P:GCN2-mediated signaling"/>
    <property type="evidence" value="ECO:0007669"/>
    <property type="project" value="TreeGrafter"/>
</dbReference>
<comment type="similarity">
    <text evidence="2">Belongs to the IMPACT family.</text>
</comment>
<protein>
    <submittedName>
        <fullName evidence="8">IMPACT isoform X1</fullName>
    </submittedName>
</protein>
<dbReference type="SUPFAM" id="SSF54495">
    <property type="entry name" value="UBC-like"/>
    <property type="match status" value="1"/>
</dbReference>
<keyword evidence="5" id="KW-0810">Translation regulation</keyword>
<dbReference type="InterPro" id="IPR036956">
    <property type="entry name" value="Impact_N_sf"/>
</dbReference>
<dbReference type="CDD" id="cd23821">
    <property type="entry name" value="RWD_IMPACT"/>
    <property type="match status" value="1"/>
</dbReference>
<proteinExistence type="inferred from homology"/>
<feature type="region of interest" description="Disordered" evidence="7">
    <location>
        <begin position="288"/>
        <end position="309"/>
    </location>
</feature>
<dbReference type="SMART" id="SM00591">
    <property type="entry name" value="RWD"/>
    <property type="match status" value="1"/>
</dbReference>
<keyword evidence="4" id="KW-0678">Repressor</keyword>
<keyword evidence="6" id="KW-0346">Stress response</keyword>
<evidence type="ECO:0000313" key="8">
    <source>
        <dbReference type="EMBL" id="CAB3995610.1"/>
    </source>
</evidence>
<dbReference type="InterPro" id="IPR016135">
    <property type="entry name" value="UBQ-conjugating_enzyme/RWD"/>
</dbReference>
<evidence type="ECO:0000313" key="9">
    <source>
        <dbReference type="Proteomes" id="UP001152795"/>
    </source>
</evidence>
<dbReference type="GO" id="GO:0006446">
    <property type="term" value="P:regulation of translational initiation"/>
    <property type="evidence" value="ECO:0007669"/>
    <property type="project" value="TreeGrafter"/>
</dbReference>
<evidence type="ECO:0000256" key="6">
    <source>
        <dbReference type="ARBA" id="ARBA00023016"/>
    </source>
</evidence>
<dbReference type="InterPro" id="IPR020569">
    <property type="entry name" value="UPF0029_Impact_CS"/>
</dbReference>
<reference evidence="8" key="1">
    <citation type="submission" date="2020-04" db="EMBL/GenBank/DDBJ databases">
        <authorList>
            <person name="Alioto T."/>
            <person name="Alioto T."/>
            <person name="Gomez Garrido J."/>
        </authorList>
    </citation>
    <scope>NUCLEOTIDE SEQUENCE</scope>
    <source>
        <strain evidence="8">A484AB</strain>
    </source>
</reference>
<organism evidence="8 9">
    <name type="scientific">Paramuricea clavata</name>
    <name type="common">Red gorgonian</name>
    <name type="synonym">Violescent sea-whip</name>
    <dbReference type="NCBI Taxonomy" id="317549"/>
    <lineage>
        <taxon>Eukaryota</taxon>
        <taxon>Metazoa</taxon>
        <taxon>Cnidaria</taxon>
        <taxon>Anthozoa</taxon>
        <taxon>Octocorallia</taxon>
        <taxon>Malacalcyonacea</taxon>
        <taxon>Plexauridae</taxon>
        <taxon>Paramuricea</taxon>
    </lineage>
</organism>
<comment type="subcellular location">
    <subcellularLocation>
        <location evidence="1">Cytoplasm</location>
    </subcellularLocation>
</comment>
<gene>
    <name evidence="8" type="ORF">PACLA_8A015779</name>
</gene>
<evidence type="ECO:0000256" key="7">
    <source>
        <dbReference type="SAM" id="MobiDB-lite"/>
    </source>
</evidence>
<sequence length="309" mass="35583">MADTDSSRQSEEIEALSSIYGDDFLMVDSTEKLFDVRIRHEENPWWSLTIQVLLPQNYPSSGPPVFEIHGTWLGDHDEFELRDKLYAIYQENKDECVVFQWVEAVREFMNEKSVLYAEIEELNREVDSQVADDQPVSPTFDQIATHNVANVTNWQTDKDQPEILHGEPITDRKSTFQAHLIKVTSEQDVQDALHELKETRKIANATHNISAYRITKQNSQVMIQDCDDDGEHNAGSRLLHLLQILKVQNCLIVVSRWYGGILLGPDRFKHINNCARNLLKAANLIQDGSTKHETSHKDSRLKTHKKNKH</sequence>
<evidence type="ECO:0000256" key="4">
    <source>
        <dbReference type="ARBA" id="ARBA00022491"/>
    </source>
</evidence>
<accession>A0A6S7HHZ8</accession>
<dbReference type="InterPro" id="IPR020568">
    <property type="entry name" value="Ribosomal_Su5_D2-typ_SF"/>
</dbReference>
<dbReference type="PANTHER" id="PTHR16301">
    <property type="entry name" value="IMPACT-RELATED"/>
    <property type="match status" value="1"/>
</dbReference>
<evidence type="ECO:0000256" key="2">
    <source>
        <dbReference type="ARBA" id="ARBA00007665"/>
    </source>
</evidence>
<comment type="caution">
    <text evidence="8">The sequence shown here is derived from an EMBL/GenBank/DDBJ whole genome shotgun (WGS) entry which is preliminary data.</text>
</comment>
<evidence type="ECO:0000256" key="5">
    <source>
        <dbReference type="ARBA" id="ARBA00022845"/>
    </source>
</evidence>
<dbReference type="Pfam" id="PF01205">
    <property type="entry name" value="Impact_N"/>
    <property type="match status" value="1"/>
</dbReference>
<keyword evidence="3" id="KW-0963">Cytoplasm</keyword>
<dbReference type="AlphaFoldDB" id="A0A6S7HHZ8"/>
<dbReference type="InterPro" id="IPR006575">
    <property type="entry name" value="RWD_dom"/>
</dbReference>
<dbReference type="PROSITE" id="PS50908">
    <property type="entry name" value="RWD"/>
    <property type="match status" value="1"/>
</dbReference>
<dbReference type="InterPro" id="IPR001498">
    <property type="entry name" value="Impact_N"/>
</dbReference>
<name>A0A6S7HHZ8_PARCT</name>
<dbReference type="EMBL" id="CACRXK020002699">
    <property type="protein sequence ID" value="CAB3995610.1"/>
    <property type="molecule type" value="Genomic_DNA"/>
</dbReference>
<dbReference type="Pfam" id="PF05773">
    <property type="entry name" value="RWD"/>
    <property type="match status" value="1"/>
</dbReference>